<evidence type="ECO:0000313" key="2">
    <source>
        <dbReference type="Proteomes" id="UP000004217"/>
    </source>
</evidence>
<dbReference type="AlphaFoldDB" id="G2G3R4"/>
<dbReference type="PRINTS" id="PR00420">
    <property type="entry name" value="RNGMNOXGNASE"/>
</dbReference>
<dbReference type="Pfam" id="PF13450">
    <property type="entry name" value="NAD_binding_8"/>
    <property type="match status" value="1"/>
</dbReference>
<proteinExistence type="predicted"/>
<gene>
    <name evidence="1" type="ORF">SZN_00575</name>
</gene>
<dbReference type="Proteomes" id="UP000004217">
    <property type="component" value="Unassembled WGS sequence"/>
</dbReference>
<dbReference type="Gene3D" id="3.50.50.60">
    <property type="entry name" value="FAD/NAD(P)-binding domain"/>
    <property type="match status" value="1"/>
</dbReference>
<keyword evidence="2" id="KW-1185">Reference proteome</keyword>
<organism evidence="1 2">
    <name type="scientific">Streptomyces zinciresistens K42</name>
    <dbReference type="NCBI Taxonomy" id="700597"/>
    <lineage>
        <taxon>Bacteria</taxon>
        <taxon>Bacillati</taxon>
        <taxon>Actinomycetota</taxon>
        <taxon>Actinomycetes</taxon>
        <taxon>Kitasatosporales</taxon>
        <taxon>Streptomycetaceae</taxon>
        <taxon>Streptomyces</taxon>
    </lineage>
</organism>
<name>G2G3R4_9ACTN</name>
<reference evidence="1 2" key="1">
    <citation type="submission" date="2011-08" db="EMBL/GenBank/DDBJ databases">
        <authorList>
            <person name="Lin Y."/>
            <person name="Hao X."/>
            <person name="Johnstone L."/>
            <person name="Miller S.J."/>
            <person name="Wei G."/>
            <person name="Rensing C."/>
        </authorList>
    </citation>
    <scope>NUCLEOTIDE SEQUENCE [LARGE SCALE GENOMIC DNA]</scope>
    <source>
        <strain evidence="1 2">K42</strain>
    </source>
</reference>
<dbReference type="RefSeq" id="WP_007490522.1">
    <property type="nucleotide sequence ID" value="NZ_AGBF01000001.1"/>
</dbReference>
<dbReference type="OrthoDB" id="9790035at2"/>
<evidence type="ECO:0000313" key="1">
    <source>
        <dbReference type="EMBL" id="EGX61810.1"/>
    </source>
</evidence>
<accession>G2G3R4</accession>
<protein>
    <submittedName>
        <fullName evidence="1">NADPH-dependent glutamate synthase beta chain</fullName>
    </submittedName>
</protein>
<sequence>MARVVVIGGSISGLASALFLSRRGHHVIVLEQDGHHLSANLEDDFLAWRRPRVPQAVQPHGLLGPVRDVLLREAPDVYADMLALGARERHEFDCFTQHPPYCPGDERLVTIQARRLVLEVALRRALMNERTAVLLVGHGATGLAVDSTRNLPHVTGVHSQQGHHPADLVLDCAGRRSPVPGWLTGAGCRAPLTESSPTGIAYYCRWYRFAVGAPRPGSGVRNGSASPFAIGGVFPSDNEIFALSFVLSCADPTRGALSDPRTFEAAARTFPAMNAWLTNRPVPLSPVLAMGGLHNRWRPLADASGPVVTGVVGVGDTLIHTNPTLGQGTALALRTAQWVTQQDLTGESPNEFAGRYHRWTLQELRPWYEMQISADRATATRLASGIYGRPSLSSDERAALGACALEDTDIMRARARVRHLMDHPDEAYAEPRIRAKVARWRSSHPGHEDIFDGPARTTWHSIVGAPERSEAL</sequence>
<dbReference type="SUPFAM" id="SSF51905">
    <property type="entry name" value="FAD/NAD(P)-binding domain"/>
    <property type="match status" value="1"/>
</dbReference>
<dbReference type="InterPro" id="IPR036188">
    <property type="entry name" value="FAD/NAD-bd_sf"/>
</dbReference>
<comment type="caution">
    <text evidence="1">The sequence shown here is derived from an EMBL/GenBank/DDBJ whole genome shotgun (WGS) entry which is preliminary data.</text>
</comment>
<dbReference type="EMBL" id="AGBF01000001">
    <property type="protein sequence ID" value="EGX61810.1"/>
    <property type="molecule type" value="Genomic_DNA"/>
</dbReference>